<organism evidence="1 2">
    <name type="scientific">Dipteronia sinensis</name>
    <dbReference type="NCBI Taxonomy" id="43782"/>
    <lineage>
        <taxon>Eukaryota</taxon>
        <taxon>Viridiplantae</taxon>
        <taxon>Streptophyta</taxon>
        <taxon>Embryophyta</taxon>
        <taxon>Tracheophyta</taxon>
        <taxon>Spermatophyta</taxon>
        <taxon>Magnoliopsida</taxon>
        <taxon>eudicotyledons</taxon>
        <taxon>Gunneridae</taxon>
        <taxon>Pentapetalae</taxon>
        <taxon>rosids</taxon>
        <taxon>malvids</taxon>
        <taxon>Sapindales</taxon>
        <taxon>Sapindaceae</taxon>
        <taxon>Hippocastanoideae</taxon>
        <taxon>Acereae</taxon>
        <taxon>Dipteronia</taxon>
    </lineage>
</organism>
<dbReference type="EMBL" id="JANJYJ010000002">
    <property type="protein sequence ID" value="KAK3227665.1"/>
    <property type="molecule type" value="Genomic_DNA"/>
</dbReference>
<comment type="caution">
    <text evidence="1">The sequence shown here is derived from an EMBL/GenBank/DDBJ whole genome shotgun (WGS) entry which is preliminary data.</text>
</comment>
<proteinExistence type="predicted"/>
<accession>A0AAE0EIH7</accession>
<keyword evidence="2" id="KW-1185">Reference proteome</keyword>
<protein>
    <submittedName>
        <fullName evidence="1">Uncharacterized protein</fullName>
    </submittedName>
</protein>
<reference evidence="1" key="1">
    <citation type="journal article" date="2023" name="Plant J.">
        <title>Genome sequences and population genomics provide insights into the demographic history, inbreeding, and mutation load of two 'living fossil' tree species of Dipteronia.</title>
        <authorList>
            <person name="Feng Y."/>
            <person name="Comes H.P."/>
            <person name="Chen J."/>
            <person name="Zhu S."/>
            <person name="Lu R."/>
            <person name="Zhang X."/>
            <person name="Li P."/>
            <person name="Qiu J."/>
            <person name="Olsen K.M."/>
            <person name="Qiu Y."/>
        </authorList>
    </citation>
    <scope>NUCLEOTIDE SEQUENCE</scope>
    <source>
        <strain evidence="1">NBL</strain>
    </source>
</reference>
<evidence type="ECO:0000313" key="2">
    <source>
        <dbReference type="Proteomes" id="UP001281410"/>
    </source>
</evidence>
<evidence type="ECO:0000313" key="1">
    <source>
        <dbReference type="EMBL" id="KAK3227665.1"/>
    </source>
</evidence>
<sequence length="58" mass="6439">MSSGHLGNWNEVKSISDLGVSDLMTNGGLGYNKFISSYEDLKCQMSNSRNLYNRGFAM</sequence>
<dbReference type="AlphaFoldDB" id="A0AAE0EIH7"/>
<dbReference type="Proteomes" id="UP001281410">
    <property type="component" value="Unassembled WGS sequence"/>
</dbReference>
<gene>
    <name evidence="1" type="ORF">Dsin_007527</name>
</gene>
<name>A0AAE0EIH7_9ROSI</name>